<evidence type="ECO:0000313" key="4">
    <source>
        <dbReference type="Proteomes" id="UP000196435"/>
    </source>
</evidence>
<evidence type="ECO:0008006" key="5">
    <source>
        <dbReference type="Google" id="ProtNLM"/>
    </source>
</evidence>
<dbReference type="NCBIfam" id="TIGR03745">
    <property type="entry name" value="conj_TIGR03745"/>
    <property type="match status" value="1"/>
</dbReference>
<feature type="chain" id="PRO_5012094066" description="Integrating conjugative element membrane protein" evidence="2">
    <location>
        <begin position="37"/>
        <end position="126"/>
    </location>
</feature>
<dbReference type="InterPro" id="IPR021356">
    <property type="entry name" value="Integr_conj_element_PFL4702"/>
</dbReference>
<dbReference type="Proteomes" id="UP000196435">
    <property type="component" value="Unassembled WGS sequence"/>
</dbReference>
<keyword evidence="2" id="KW-0732">Signal</keyword>
<sequence>MMKPVFTFCRRISTQLMTRISTLFLLFGLACESARADLPAIEPPKSGGGGGLLGQVKGYAQDGIVIGGLILSAVAFFKVASAAVETFSEVRDGKASWTQFGSIIVVGVVLLVAVIWLLAKSAGIIF</sequence>
<keyword evidence="1" id="KW-0812">Transmembrane</keyword>
<dbReference type="AlphaFoldDB" id="A0A1N6N0K9"/>
<gene>
    <name evidence="3" type="ORF">XIS1_720004</name>
</gene>
<dbReference type="Pfam" id="PF11190">
    <property type="entry name" value="DUF2976"/>
    <property type="match status" value="1"/>
</dbReference>
<name>A0A1N6N0K9_9GAMM</name>
<dbReference type="PROSITE" id="PS51257">
    <property type="entry name" value="PROKAR_LIPOPROTEIN"/>
    <property type="match status" value="1"/>
</dbReference>
<evidence type="ECO:0000313" key="3">
    <source>
        <dbReference type="EMBL" id="SIP74641.1"/>
    </source>
</evidence>
<accession>A0A1N6N0K9</accession>
<dbReference type="EMBL" id="FTLG01000217">
    <property type="protein sequence ID" value="SIP74641.1"/>
    <property type="molecule type" value="Genomic_DNA"/>
</dbReference>
<keyword evidence="1" id="KW-0472">Membrane</keyword>
<evidence type="ECO:0000256" key="2">
    <source>
        <dbReference type="SAM" id="SignalP"/>
    </source>
</evidence>
<feature type="transmembrane region" description="Helical" evidence="1">
    <location>
        <begin position="60"/>
        <end position="79"/>
    </location>
</feature>
<organism evidence="3 4">
    <name type="scientific">Xenorhabdus innexi</name>
    <dbReference type="NCBI Taxonomy" id="290109"/>
    <lineage>
        <taxon>Bacteria</taxon>
        <taxon>Pseudomonadati</taxon>
        <taxon>Pseudomonadota</taxon>
        <taxon>Gammaproteobacteria</taxon>
        <taxon>Enterobacterales</taxon>
        <taxon>Morganellaceae</taxon>
        <taxon>Xenorhabdus</taxon>
    </lineage>
</organism>
<proteinExistence type="predicted"/>
<feature type="transmembrane region" description="Helical" evidence="1">
    <location>
        <begin position="100"/>
        <end position="119"/>
    </location>
</feature>
<evidence type="ECO:0000256" key="1">
    <source>
        <dbReference type="SAM" id="Phobius"/>
    </source>
</evidence>
<reference evidence="4" key="1">
    <citation type="submission" date="2016-12" db="EMBL/GenBank/DDBJ databases">
        <authorList>
            <person name="Gaudriault S."/>
        </authorList>
    </citation>
    <scope>NUCLEOTIDE SEQUENCE [LARGE SCALE GENOMIC DNA]</scope>
    <source>
        <strain evidence="4">HGB1681 (deposited as PTA-6826 in the American Type Culture Collection)</strain>
    </source>
</reference>
<feature type="signal peptide" evidence="2">
    <location>
        <begin position="1"/>
        <end position="36"/>
    </location>
</feature>
<keyword evidence="1" id="KW-1133">Transmembrane helix</keyword>
<protein>
    <recommendedName>
        <fullName evidence="5">Integrating conjugative element membrane protein</fullName>
    </recommendedName>
</protein>